<proteinExistence type="predicted"/>
<dbReference type="Proteomes" id="UP000195305">
    <property type="component" value="Unassembled WGS sequence"/>
</dbReference>
<dbReference type="AlphaFoldDB" id="A0A1Y4SX69"/>
<reference evidence="1 2" key="1">
    <citation type="journal article" date="2018" name="BMC Genomics">
        <title>Whole genome sequencing and function prediction of 133 gut anaerobes isolated from chicken caecum in pure cultures.</title>
        <authorList>
            <person name="Medvecky M."/>
            <person name="Cejkova D."/>
            <person name="Polansky O."/>
            <person name="Karasova D."/>
            <person name="Kubasova T."/>
            <person name="Cizek A."/>
            <person name="Rychlik I."/>
        </authorList>
    </citation>
    <scope>NUCLEOTIDE SEQUENCE [LARGE SCALE GENOMIC DNA]</scope>
    <source>
        <strain evidence="1 2">An13</strain>
    </source>
</reference>
<dbReference type="OrthoDB" id="1983039at2"/>
<protein>
    <submittedName>
        <fullName evidence="1">Uncharacterized protein</fullName>
    </submittedName>
</protein>
<accession>A0A1Y4SX69</accession>
<dbReference type="RefSeq" id="WP_087358008.1">
    <property type="nucleotide sequence ID" value="NZ_NFLJ01000016.1"/>
</dbReference>
<comment type="caution">
    <text evidence="1">The sequence shown here is derived from an EMBL/GenBank/DDBJ whole genome shotgun (WGS) entry which is preliminary data.</text>
</comment>
<dbReference type="EMBL" id="NFLJ01000016">
    <property type="protein sequence ID" value="OUQ34506.1"/>
    <property type="molecule type" value="Genomic_DNA"/>
</dbReference>
<evidence type="ECO:0000313" key="2">
    <source>
        <dbReference type="Proteomes" id="UP000195305"/>
    </source>
</evidence>
<sequence length="208" mass="25446">MLLNEQQYQHAFHLLCRLEPKSLFLLEFEQWFQQTFHLKLYDYFYDQTHDNQSRLKLLLWNHQECQKMKKGIHFDETKQQKIGKQFVFLCQKYHIHTKSPSIITYDTLEDEIRKRILKQVQKEIQSIHRPYIWKIEIIFDQVHVFYKTDEQCEACQQTGISQEINQKILNIVKPLDSFHVFHDNFSCVFTSQQTLNEKYDGKMFLYTR</sequence>
<evidence type="ECO:0000313" key="1">
    <source>
        <dbReference type="EMBL" id="OUQ34506.1"/>
    </source>
</evidence>
<gene>
    <name evidence="1" type="ORF">B5E75_06795</name>
</gene>
<keyword evidence="2" id="KW-1185">Reference proteome</keyword>
<organism evidence="1 2">
    <name type="scientific">Massilimicrobiota timonensis</name>
    <dbReference type="NCBI Taxonomy" id="1776392"/>
    <lineage>
        <taxon>Bacteria</taxon>
        <taxon>Bacillati</taxon>
        <taxon>Bacillota</taxon>
        <taxon>Erysipelotrichia</taxon>
        <taxon>Erysipelotrichales</taxon>
        <taxon>Erysipelotrichaceae</taxon>
        <taxon>Massilimicrobiota</taxon>
    </lineage>
</organism>
<name>A0A1Y4SX69_9FIRM</name>